<dbReference type="InterPro" id="IPR035513">
    <property type="entry name" value="Invertase/methylesterase_inhib"/>
</dbReference>
<dbReference type="InterPro" id="IPR006501">
    <property type="entry name" value="Pectinesterase_inhib_dom"/>
</dbReference>
<organism evidence="2 3">
    <name type="scientific">Xanthoceras sorbifolium</name>
    <dbReference type="NCBI Taxonomy" id="99658"/>
    <lineage>
        <taxon>Eukaryota</taxon>
        <taxon>Viridiplantae</taxon>
        <taxon>Streptophyta</taxon>
        <taxon>Embryophyta</taxon>
        <taxon>Tracheophyta</taxon>
        <taxon>Spermatophyta</taxon>
        <taxon>Magnoliopsida</taxon>
        <taxon>eudicotyledons</taxon>
        <taxon>Gunneridae</taxon>
        <taxon>Pentapetalae</taxon>
        <taxon>rosids</taxon>
        <taxon>malvids</taxon>
        <taxon>Sapindales</taxon>
        <taxon>Sapindaceae</taxon>
        <taxon>Xanthoceroideae</taxon>
        <taxon>Xanthoceras</taxon>
    </lineage>
</organism>
<name>A0ABQ8I151_9ROSI</name>
<protein>
    <recommendedName>
        <fullName evidence="1">Pectinesterase inhibitor domain-containing protein</fullName>
    </recommendedName>
</protein>
<dbReference type="SMART" id="SM00856">
    <property type="entry name" value="PMEI"/>
    <property type="match status" value="1"/>
</dbReference>
<evidence type="ECO:0000313" key="3">
    <source>
        <dbReference type="Proteomes" id="UP000827721"/>
    </source>
</evidence>
<dbReference type="SUPFAM" id="SSF101148">
    <property type="entry name" value="Plant invertase/pectin methylesterase inhibitor"/>
    <property type="match status" value="1"/>
</dbReference>
<feature type="domain" description="Pectinesterase inhibitor" evidence="1">
    <location>
        <begin position="42"/>
        <end position="156"/>
    </location>
</feature>
<keyword evidence="3" id="KW-1185">Reference proteome</keyword>
<evidence type="ECO:0000259" key="1">
    <source>
        <dbReference type="SMART" id="SM00856"/>
    </source>
</evidence>
<proteinExistence type="predicted"/>
<evidence type="ECO:0000313" key="2">
    <source>
        <dbReference type="EMBL" id="KAH7570325.1"/>
    </source>
</evidence>
<dbReference type="Pfam" id="PF04043">
    <property type="entry name" value="PMEI"/>
    <property type="match status" value="1"/>
</dbReference>
<dbReference type="Proteomes" id="UP000827721">
    <property type="component" value="Unassembled WGS sequence"/>
</dbReference>
<dbReference type="EMBL" id="JAFEMO010000005">
    <property type="protein sequence ID" value="KAH7570325.1"/>
    <property type="molecule type" value="Genomic_DNA"/>
</dbReference>
<accession>A0ABQ8I151</accession>
<dbReference type="CDD" id="cd15800">
    <property type="entry name" value="PMEI-like_2"/>
    <property type="match status" value="1"/>
</dbReference>
<comment type="caution">
    <text evidence="2">The sequence shown here is derived from an EMBL/GenBank/DDBJ whole genome shotgun (WGS) entry which is preliminary data.</text>
</comment>
<reference evidence="2 3" key="1">
    <citation type="submission" date="2021-02" db="EMBL/GenBank/DDBJ databases">
        <title>Plant Genome Project.</title>
        <authorList>
            <person name="Zhang R.-G."/>
        </authorList>
    </citation>
    <scope>NUCLEOTIDE SEQUENCE [LARGE SCALE GENOMIC DNA]</scope>
    <source>
        <tissue evidence="2">Leaves</tissue>
    </source>
</reference>
<dbReference type="Gene3D" id="1.20.140.40">
    <property type="entry name" value="Invertase/pectin methylesterase inhibitor family protein"/>
    <property type="match status" value="1"/>
</dbReference>
<sequence>MRKKSREKNIEEMDIKHKTSLEVVFLAAAATATLFLGHAALQYSHSGGDLCQNTDYKSLCRSVVRGITNPAQATEVAIKALISETIQEFEDSIDNLNTALKYLVINHDKDALNSYLSAAVTGYVTCDDTYADSGKASPLAQNTTLLGQMGSNCLALAIQIL</sequence>
<gene>
    <name evidence="2" type="ORF">JRO89_XS05G0086900</name>
</gene>